<dbReference type="EMBL" id="QEIN01000015">
    <property type="protein sequence ID" value="RCV61768.1"/>
    <property type="molecule type" value="Genomic_DNA"/>
</dbReference>
<dbReference type="Pfam" id="PF11716">
    <property type="entry name" value="MDMPI_N"/>
    <property type="match status" value="1"/>
</dbReference>
<protein>
    <recommendedName>
        <fullName evidence="5">Maleylpyruvate isomerase family mycothiol-dependent enzyme</fullName>
    </recommendedName>
</protein>
<dbReference type="AlphaFoldDB" id="A0A368TA50"/>
<dbReference type="InterPro" id="IPR010872">
    <property type="entry name" value="MDMPI_C-term_domain"/>
</dbReference>
<reference evidence="3 4" key="1">
    <citation type="submission" date="2018-04" db="EMBL/GenBank/DDBJ databases">
        <title>Novel actinobacteria from marine sediment.</title>
        <authorList>
            <person name="Ng Z.Y."/>
            <person name="Tan G.Y.A."/>
        </authorList>
    </citation>
    <scope>NUCLEOTIDE SEQUENCE [LARGE SCALE GENOMIC DNA]</scope>
    <source>
        <strain evidence="3 4">TPS81</strain>
    </source>
</reference>
<comment type="caution">
    <text evidence="3">The sequence shown here is derived from an EMBL/GenBank/DDBJ whole genome shotgun (WGS) entry which is preliminary data.</text>
</comment>
<evidence type="ECO:0000259" key="2">
    <source>
        <dbReference type="Pfam" id="PF11716"/>
    </source>
</evidence>
<keyword evidence="4" id="KW-1185">Reference proteome</keyword>
<dbReference type="GO" id="GO:0046872">
    <property type="term" value="F:metal ion binding"/>
    <property type="evidence" value="ECO:0007669"/>
    <property type="project" value="InterPro"/>
</dbReference>
<dbReference type="SUPFAM" id="SSF109854">
    <property type="entry name" value="DinB/YfiT-like putative metalloenzymes"/>
    <property type="match status" value="1"/>
</dbReference>
<accession>A0A368TA50</accession>
<evidence type="ECO:0000313" key="4">
    <source>
        <dbReference type="Proteomes" id="UP000253318"/>
    </source>
</evidence>
<evidence type="ECO:0000259" key="1">
    <source>
        <dbReference type="Pfam" id="PF07398"/>
    </source>
</evidence>
<dbReference type="InterPro" id="IPR024344">
    <property type="entry name" value="MDMPI_metal-binding"/>
</dbReference>
<dbReference type="NCBIfam" id="TIGR03083">
    <property type="entry name" value="maleylpyruvate isomerase family mycothiol-dependent enzyme"/>
    <property type="match status" value="1"/>
</dbReference>
<name>A0A368TA50_9ACTN</name>
<sequence>MQTTDYISTLAYEGRLFADVAAQTDPAAPVPGCPGWQVRDLITHLGSVHRWATGFVAEGRQEPTGLPDAPELADDELVPWFREGHQRLVAALSAAPADLSCWSFLPAPSPLAFWARRQALETAVHRVDAESALGGDLSPLEPAFAAEGIDELLTGFHARGTSPVHTDSPKTLWIRATDVADAAWTAHISDGPLRAERSARQPDAVDCGYEGTAADLYLVLWNRLPLEAVRITGDAGVARLWRDLTST</sequence>
<dbReference type="InterPro" id="IPR034660">
    <property type="entry name" value="DinB/YfiT-like"/>
</dbReference>
<dbReference type="RefSeq" id="WP_114399738.1">
    <property type="nucleotide sequence ID" value="NZ_QEIM01000149.1"/>
</dbReference>
<organism evidence="3 4">
    <name type="scientific">Marinitenerispora sediminis</name>
    <dbReference type="NCBI Taxonomy" id="1931232"/>
    <lineage>
        <taxon>Bacteria</taxon>
        <taxon>Bacillati</taxon>
        <taxon>Actinomycetota</taxon>
        <taxon>Actinomycetes</taxon>
        <taxon>Streptosporangiales</taxon>
        <taxon>Nocardiopsidaceae</taxon>
        <taxon>Marinitenerispora</taxon>
    </lineage>
</organism>
<gene>
    <name evidence="3" type="ORF">DEF24_03290</name>
</gene>
<proteinExistence type="predicted"/>
<dbReference type="InterPro" id="IPR017517">
    <property type="entry name" value="Maleyloyr_isom"/>
</dbReference>
<dbReference type="Pfam" id="PF07398">
    <property type="entry name" value="MDMPI_C"/>
    <property type="match status" value="1"/>
</dbReference>
<dbReference type="GO" id="GO:0005886">
    <property type="term" value="C:plasma membrane"/>
    <property type="evidence" value="ECO:0007669"/>
    <property type="project" value="TreeGrafter"/>
</dbReference>
<dbReference type="Gene3D" id="1.20.120.450">
    <property type="entry name" value="dinb family like domain"/>
    <property type="match status" value="1"/>
</dbReference>
<dbReference type="Proteomes" id="UP000253318">
    <property type="component" value="Unassembled WGS sequence"/>
</dbReference>
<dbReference type="PANTHER" id="PTHR40758:SF1">
    <property type="entry name" value="CONSERVED PROTEIN"/>
    <property type="match status" value="1"/>
</dbReference>
<feature type="domain" description="MDMPI C-terminal" evidence="1">
    <location>
        <begin position="144"/>
        <end position="238"/>
    </location>
</feature>
<feature type="domain" description="Mycothiol-dependent maleylpyruvate isomerase metal-binding" evidence="2">
    <location>
        <begin position="16"/>
        <end position="129"/>
    </location>
</feature>
<evidence type="ECO:0008006" key="5">
    <source>
        <dbReference type="Google" id="ProtNLM"/>
    </source>
</evidence>
<dbReference type="PANTHER" id="PTHR40758">
    <property type="entry name" value="CONSERVED PROTEIN"/>
    <property type="match status" value="1"/>
</dbReference>
<dbReference type="OrthoDB" id="3671213at2"/>
<evidence type="ECO:0000313" key="3">
    <source>
        <dbReference type="EMBL" id="RCV61768.1"/>
    </source>
</evidence>